<evidence type="ECO:0000259" key="1">
    <source>
        <dbReference type="Pfam" id="PF10686"/>
    </source>
</evidence>
<dbReference type="Pfam" id="PF10686">
    <property type="entry name" value="YAcAr"/>
    <property type="match status" value="1"/>
</dbReference>
<name>A0A1I5TK88_9BACT</name>
<feature type="domain" description="YspA cpYpsA-related SLOG" evidence="1">
    <location>
        <begin position="1"/>
        <end position="66"/>
    </location>
</feature>
<accession>A0A1I5TK88</accession>
<dbReference type="AlphaFoldDB" id="A0A1I5TK88"/>
<protein>
    <recommendedName>
        <fullName evidence="1">YspA cpYpsA-related SLOG domain-containing protein</fullName>
    </recommendedName>
</protein>
<gene>
    <name evidence="2" type="ORF">SAMN05216234_14514</name>
</gene>
<dbReference type="InterPro" id="IPR019627">
    <property type="entry name" value="YAcAr"/>
</dbReference>
<reference evidence="2 3" key="1">
    <citation type="submission" date="2016-10" db="EMBL/GenBank/DDBJ databases">
        <authorList>
            <person name="de Groot N.N."/>
        </authorList>
    </citation>
    <scope>NUCLEOTIDE SEQUENCE [LARGE SCALE GENOMIC DNA]</scope>
    <source>
        <strain evidence="2 3">EP1-55-1</strain>
    </source>
</reference>
<keyword evidence="3" id="KW-1185">Reference proteome</keyword>
<sequence>MKIAVVGSRNFDDFKLFKKVMDEFLAKYDEVELISGGSSGADQLAFEYAKENFLPIKIYFANWKRYKKLAGYKRNKQIWQEADLGIAFWDGKSKGTAHSFKLSKEFEKEIFVYNFVEEKFIEV</sequence>
<evidence type="ECO:0000313" key="3">
    <source>
        <dbReference type="Proteomes" id="UP000199227"/>
    </source>
</evidence>
<evidence type="ECO:0000313" key="2">
    <source>
        <dbReference type="EMBL" id="SFP83484.1"/>
    </source>
</evidence>
<dbReference type="EMBL" id="FOXB01000045">
    <property type="protein sequence ID" value="SFP83484.1"/>
    <property type="molecule type" value="Genomic_DNA"/>
</dbReference>
<dbReference type="Proteomes" id="UP000199227">
    <property type="component" value="Unassembled WGS sequence"/>
</dbReference>
<organism evidence="2 3">
    <name type="scientific">Hydrogenimonas thermophila</name>
    <dbReference type="NCBI Taxonomy" id="223786"/>
    <lineage>
        <taxon>Bacteria</taxon>
        <taxon>Pseudomonadati</taxon>
        <taxon>Campylobacterota</taxon>
        <taxon>Epsilonproteobacteria</taxon>
        <taxon>Campylobacterales</taxon>
        <taxon>Hydrogenimonadaceae</taxon>
        <taxon>Hydrogenimonas</taxon>
    </lineage>
</organism>
<dbReference type="OrthoDB" id="572639at2"/>
<dbReference type="RefSeq" id="WP_092913838.1">
    <property type="nucleotide sequence ID" value="NZ_CP136592.1"/>
</dbReference>
<dbReference type="STRING" id="223786.SAMN05216234_14514"/>
<proteinExistence type="predicted"/>